<evidence type="ECO:0000313" key="6">
    <source>
        <dbReference type="EMBL" id="QGT50057.1"/>
    </source>
</evidence>
<dbReference type="InterPro" id="IPR017871">
    <property type="entry name" value="ABC_transporter-like_CS"/>
</dbReference>
<dbReference type="InterPro" id="IPR003593">
    <property type="entry name" value="AAA+_ATPase"/>
</dbReference>
<dbReference type="InterPro" id="IPR051309">
    <property type="entry name" value="ABCF_ATPase"/>
</dbReference>
<dbReference type="InterPro" id="IPR003439">
    <property type="entry name" value="ABC_transporter-like_ATP-bd"/>
</dbReference>
<evidence type="ECO:0000256" key="1">
    <source>
        <dbReference type="ARBA" id="ARBA00022741"/>
    </source>
</evidence>
<dbReference type="GO" id="GO:0003677">
    <property type="term" value="F:DNA binding"/>
    <property type="evidence" value="ECO:0007669"/>
    <property type="project" value="InterPro"/>
</dbReference>
<dbReference type="Gene3D" id="1.10.287.380">
    <property type="entry name" value="Valyl-tRNA synthetase, C-terminal domain"/>
    <property type="match status" value="1"/>
</dbReference>
<dbReference type="InterPro" id="IPR032781">
    <property type="entry name" value="ABC_tran_Xtn"/>
</dbReference>
<dbReference type="NCBIfam" id="NF000355">
    <property type="entry name" value="ribo_prot_ABC_F"/>
    <property type="match status" value="1"/>
</dbReference>
<feature type="region of interest" description="Disordered" evidence="4">
    <location>
        <begin position="556"/>
        <end position="578"/>
    </location>
</feature>
<feature type="coiled-coil region" evidence="3">
    <location>
        <begin position="617"/>
        <end position="647"/>
    </location>
</feature>
<dbReference type="InterPro" id="IPR037118">
    <property type="entry name" value="Val-tRNA_synth_C_sf"/>
</dbReference>
<proteinExistence type="predicted"/>
<keyword evidence="1" id="KW-0547">Nucleotide-binding</keyword>
<name>A0A650EJY5_9HELI</name>
<feature type="domain" description="ABC transporter" evidence="5">
    <location>
        <begin position="5"/>
        <end position="256"/>
    </location>
</feature>
<dbReference type="PANTHER" id="PTHR42855">
    <property type="entry name" value="ABC TRANSPORTER ATP-BINDING SUBUNIT"/>
    <property type="match status" value="1"/>
</dbReference>
<evidence type="ECO:0000256" key="2">
    <source>
        <dbReference type="ARBA" id="ARBA00022840"/>
    </source>
</evidence>
<dbReference type="AlphaFoldDB" id="A0A650EJY5"/>
<dbReference type="PANTHER" id="PTHR42855:SF1">
    <property type="entry name" value="ABC TRANSPORTER DOMAIN-CONTAINING PROTEIN"/>
    <property type="match status" value="1"/>
</dbReference>
<dbReference type="InterPro" id="IPR032524">
    <property type="entry name" value="ABC_tran_C"/>
</dbReference>
<dbReference type="PROSITE" id="PS00211">
    <property type="entry name" value="ABC_TRANSPORTER_1"/>
    <property type="match status" value="2"/>
</dbReference>
<sequence>MAHLLSLQDISKIYDHRIILDHISLSVSKNERIALVGKNGSGKTSLLKIIAGSLEFDEGQRTAINHLKITSLEQKPYFPPNACVNDVLQESMGELKIANERLKTLAQLIENNPSKEILDEYAQISAFLDEHNGWDLESKTLEILQRFELLPFKDRLANSLSGGEQKRIALAGLLLQSTDILLLDEPTNHLDAQMVIFLEQFLLDSKTTLIFISHDRYFIDHIATRIVEIDEGKIRSFEGGYLAYLNQKELILKNLSTQHQKLLKLLKTEEEWLRKGVKARLKRNEGRKNRLIAMRQEAKKNPSVLRKMQLELQREQKAFNRTEGQNNKKCLFDIQNLSKYIGNKCLIENLNLRILQNEKIAIVGKNGSGKTSFLKMLLGEQQPDQGIIKVGDIRIGYFDQHIAILDDDKDLLETFCPMGGDHIQVKDKNIHVYGYLKNFLFPKEFLNQKIGALSGGEKNRVALALLFTKEVDVLLLDEPTNDLDIQTINIIEEYLLSMSCSVIFVSHDRYFVDKLAQKLLIFEGNGKVSTSHLAYSQYLDIQESLNELQKIAEKINKSDSNENPKDILRENKNDKKPTKLSYNEQRALQSLPLQIATLESHIKTLQDSLSNPQIYETQGINTLAKELEKAENELEEKINQYLLLDQKSQGLL</sequence>
<dbReference type="FunFam" id="3.40.50.300:FF:000011">
    <property type="entry name" value="Putative ABC transporter ATP-binding component"/>
    <property type="match status" value="1"/>
</dbReference>
<keyword evidence="2 6" id="KW-0067">ATP-binding</keyword>
<reference evidence="6" key="1">
    <citation type="journal article" date="2020" name="J. ISSAAS">
        <title>Lactobacilli and other gastrointestinal microbiota of Peromyscus leucopus, reservoir host for agents of Lyme disease and other zoonoses in North America.</title>
        <authorList>
            <person name="Milovic A."/>
            <person name="Bassam K."/>
            <person name="Shao H."/>
            <person name="Chatzistamou I."/>
            <person name="Tufts D.M."/>
            <person name="Diuk-Wasser M."/>
            <person name="Barbour A.G."/>
        </authorList>
    </citation>
    <scope>NUCLEOTIDE SEQUENCE</scope>
    <source>
        <strain evidence="6">LL4</strain>
    </source>
</reference>
<dbReference type="Pfam" id="PF00005">
    <property type="entry name" value="ABC_tran"/>
    <property type="match status" value="2"/>
</dbReference>
<organism evidence="6">
    <name type="scientific">uncultured Helicobacter sp</name>
    <dbReference type="NCBI Taxonomy" id="175537"/>
    <lineage>
        <taxon>Bacteria</taxon>
        <taxon>Pseudomonadati</taxon>
        <taxon>Campylobacterota</taxon>
        <taxon>Epsilonproteobacteria</taxon>
        <taxon>Campylobacterales</taxon>
        <taxon>Helicobacteraceae</taxon>
        <taxon>Helicobacter</taxon>
        <taxon>environmental samples</taxon>
    </lineage>
</organism>
<dbReference type="CDD" id="cd03221">
    <property type="entry name" value="ABCF_EF-3"/>
    <property type="match status" value="2"/>
</dbReference>
<protein>
    <submittedName>
        <fullName evidence="6">ABC transporter ATP-binding protein</fullName>
    </submittedName>
</protein>
<feature type="domain" description="ABC transporter" evidence="5">
    <location>
        <begin position="332"/>
        <end position="549"/>
    </location>
</feature>
<evidence type="ECO:0000259" key="5">
    <source>
        <dbReference type="PROSITE" id="PS50893"/>
    </source>
</evidence>
<dbReference type="EMBL" id="MN577567">
    <property type="protein sequence ID" value="QGT50057.1"/>
    <property type="molecule type" value="Genomic_DNA"/>
</dbReference>
<dbReference type="Pfam" id="PF12848">
    <property type="entry name" value="ABC_tran_Xtn"/>
    <property type="match status" value="1"/>
</dbReference>
<keyword evidence="3" id="KW-0175">Coiled coil</keyword>
<dbReference type="Pfam" id="PF16326">
    <property type="entry name" value="ABC_tran_CTD"/>
    <property type="match status" value="1"/>
</dbReference>
<dbReference type="PROSITE" id="PS50893">
    <property type="entry name" value="ABC_TRANSPORTER_2"/>
    <property type="match status" value="2"/>
</dbReference>
<feature type="compositionally biased region" description="Basic and acidic residues" evidence="4">
    <location>
        <begin position="556"/>
        <end position="577"/>
    </location>
</feature>
<evidence type="ECO:0000256" key="4">
    <source>
        <dbReference type="SAM" id="MobiDB-lite"/>
    </source>
</evidence>
<feature type="coiled-coil region" evidence="3">
    <location>
        <begin position="281"/>
        <end position="325"/>
    </location>
</feature>
<dbReference type="InterPro" id="IPR027417">
    <property type="entry name" value="P-loop_NTPase"/>
</dbReference>
<dbReference type="Gene3D" id="3.40.50.300">
    <property type="entry name" value="P-loop containing nucleotide triphosphate hydrolases"/>
    <property type="match status" value="2"/>
</dbReference>
<dbReference type="GO" id="GO:0016887">
    <property type="term" value="F:ATP hydrolysis activity"/>
    <property type="evidence" value="ECO:0007669"/>
    <property type="project" value="InterPro"/>
</dbReference>
<dbReference type="SMART" id="SM00382">
    <property type="entry name" value="AAA"/>
    <property type="match status" value="2"/>
</dbReference>
<accession>A0A650EJY5</accession>
<dbReference type="SUPFAM" id="SSF52540">
    <property type="entry name" value="P-loop containing nucleoside triphosphate hydrolases"/>
    <property type="match status" value="2"/>
</dbReference>
<gene>
    <name evidence="6" type="ORF">Helico4rc_1770</name>
</gene>
<evidence type="ECO:0000256" key="3">
    <source>
        <dbReference type="SAM" id="Coils"/>
    </source>
</evidence>
<dbReference type="GO" id="GO:0005524">
    <property type="term" value="F:ATP binding"/>
    <property type="evidence" value="ECO:0007669"/>
    <property type="project" value="UniProtKB-KW"/>
</dbReference>